<organism evidence="2 3">
    <name type="scientific">Lasius niger</name>
    <name type="common">Black garden ant</name>
    <dbReference type="NCBI Taxonomy" id="67767"/>
    <lineage>
        <taxon>Eukaryota</taxon>
        <taxon>Metazoa</taxon>
        <taxon>Ecdysozoa</taxon>
        <taxon>Arthropoda</taxon>
        <taxon>Hexapoda</taxon>
        <taxon>Insecta</taxon>
        <taxon>Pterygota</taxon>
        <taxon>Neoptera</taxon>
        <taxon>Endopterygota</taxon>
        <taxon>Hymenoptera</taxon>
        <taxon>Apocrita</taxon>
        <taxon>Aculeata</taxon>
        <taxon>Formicoidea</taxon>
        <taxon>Formicidae</taxon>
        <taxon>Formicinae</taxon>
        <taxon>Lasius</taxon>
        <taxon>Lasius</taxon>
    </lineage>
</organism>
<protein>
    <submittedName>
        <fullName evidence="2">Transcription factor adf-1</fullName>
    </submittedName>
</protein>
<dbReference type="OrthoDB" id="6081971at2759"/>
<evidence type="ECO:0000259" key="1">
    <source>
        <dbReference type="PROSITE" id="PS51029"/>
    </source>
</evidence>
<evidence type="ECO:0000313" key="3">
    <source>
        <dbReference type="Proteomes" id="UP000036403"/>
    </source>
</evidence>
<dbReference type="PANTHER" id="PTHR12243:SF67">
    <property type="entry name" value="COREPRESSOR OF PANGOLIN, ISOFORM A-RELATED"/>
    <property type="match status" value="1"/>
</dbReference>
<feature type="domain" description="MADF" evidence="1">
    <location>
        <begin position="35"/>
        <end position="130"/>
    </location>
</feature>
<dbReference type="InterPro" id="IPR039353">
    <property type="entry name" value="TF_Adf1"/>
</dbReference>
<dbReference type="PaxDb" id="67767-A0A0J7P088"/>
<keyword evidence="3" id="KW-1185">Reference proteome</keyword>
<comment type="caution">
    <text evidence="2">The sequence shown here is derived from an EMBL/GenBank/DDBJ whole genome shotgun (WGS) entry which is preliminary data.</text>
</comment>
<reference evidence="2 3" key="1">
    <citation type="submission" date="2015-04" db="EMBL/GenBank/DDBJ databases">
        <title>Lasius niger genome sequencing.</title>
        <authorList>
            <person name="Konorov E.A."/>
            <person name="Nikitin M.A."/>
            <person name="Kirill M.V."/>
            <person name="Chang P."/>
        </authorList>
    </citation>
    <scope>NUCLEOTIDE SEQUENCE [LARGE SCALE GENOMIC DNA]</scope>
    <source>
        <tissue evidence="2">Whole</tissue>
    </source>
</reference>
<dbReference type="PROSITE" id="PS51029">
    <property type="entry name" value="MADF"/>
    <property type="match status" value="1"/>
</dbReference>
<name>A0A0J7P088_LASNI</name>
<dbReference type="AlphaFoldDB" id="A0A0J7P088"/>
<dbReference type="PANTHER" id="PTHR12243">
    <property type="entry name" value="MADF DOMAIN TRANSCRIPTION FACTOR"/>
    <property type="match status" value="1"/>
</dbReference>
<accession>A0A0J7P088</accession>
<dbReference type="Proteomes" id="UP000036403">
    <property type="component" value="Unassembled WGS sequence"/>
</dbReference>
<dbReference type="EMBL" id="LBMM01000563">
    <property type="protein sequence ID" value="KMQ98055.1"/>
    <property type="molecule type" value="Genomic_DNA"/>
</dbReference>
<proteinExistence type="predicted"/>
<dbReference type="Pfam" id="PF10545">
    <property type="entry name" value="MADF_DNA_bdg"/>
    <property type="match status" value="1"/>
</dbReference>
<evidence type="ECO:0000313" key="2">
    <source>
        <dbReference type="EMBL" id="KMQ98055.1"/>
    </source>
</evidence>
<dbReference type="SMART" id="SM00595">
    <property type="entry name" value="MADF"/>
    <property type="match status" value="1"/>
</dbReference>
<gene>
    <name evidence="2" type="ORF">RF55_1594</name>
</gene>
<sequence>MDNEYYMEGVDGYEYEENKENEDYIENDTITYQKELIAIVKANPILWNKKQKEYKNINKELVWASVGEMLKNISGSDAEKEFYKIRQRYGKERRKVIMSLKGKSGQGAQPIYVPDWELYELCDSFLREVIIPRKTSSNYIKNAIPASNEIGISSPTLCKVVVPNVKTPIAHRIITPIQIPSTKWTSSHIYESSLSSNDTTSDSTTFESPGISLETSAQTQAQFQYQTPSSSITQLEPVSAREEKNPVQKILQTMNQATAKTVPVPDNFNKKKRKMNDDLTDVYIKQFEGLNNLAMQVSQALITKQNPEPTPAAILDPILGAIQVALTKVKEAKKFQCMLDILHYINEKYVKIDE</sequence>
<dbReference type="InterPro" id="IPR006578">
    <property type="entry name" value="MADF-dom"/>
</dbReference>